<dbReference type="Gene3D" id="3.30.1240.10">
    <property type="match status" value="1"/>
</dbReference>
<dbReference type="Proteomes" id="UP001500218">
    <property type="component" value="Unassembled WGS sequence"/>
</dbReference>
<dbReference type="Pfam" id="PF08282">
    <property type="entry name" value="Hydrolase_3"/>
    <property type="match status" value="2"/>
</dbReference>
<protein>
    <submittedName>
        <fullName evidence="1">HAD family hydrolase</fullName>
    </submittedName>
</protein>
<reference evidence="2" key="1">
    <citation type="journal article" date="2019" name="Int. J. Syst. Evol. Microbiol.">
        <title>The Global Catalogue of Microorganisms (GCM) 10K type strain sequencing project: providing services to taxonomists for standard genome sequencing and annotation.</title>
        <authorList>
            <consortium name="The Broad Institute Genomics Platform"/>
            <consortium name="The Broad Institute Genome Sequencing Center for Infectious Disease"/>
            <person name="Wu L."/>
            <person name="Ma J."/>
        </authorList>
    </citation>
    <scope>NUCLEOTIDE SEQUENCE [LARGE SCALE GENOMIC DNA]</scope>
    <source>
        <strain evidence="2">JCM 13250</strain>
    </source>
</reference>
<dbReference type="SUPFAM" id="SSF56784">
    <property type="entry name" value="HAD-like"/>
    <property type="match status" value="1"/>
</dbReference>
<gene>
    <name evidence="1" type="ORF">GCM10009682_05630</name>
</gene>
<proteinExistence type="predicted"/>
<comment type="caution">
    <text evidence="1">The sequence shown here is derived from an EMBL/GenBank/DDBJ whole genome shotgun (WGS) entry which is preliminary data.</text>
</comment>
<dbReference type="InterPro" id="IPR036412">
    <property type="entry name" value="HAD-like_sf"/>
</dbReference>
<evidence type="ECO:0000313" key="2">
    <source>
        <dbReference type="Proteomes" id="UP001500218"/>
    </source>
</evidence>
<keyword evidence="2" id="KW-1185">Reference proteome</keyword>
<accession>A0ABP4XKE2</accession>
<dbReference type="Gene3D" id="3.40.50.1000">
    <property type="entry name" value="HAD superfamily/HAD-like"/>
    <property type="match status" value="1"/>
</dbReference>
<organism evidence="1 2">
    <name type="scientific">Luedemannella flava</name>
    <dbReference type="NCBI Taxonomy" id="349316"/>
    <lineage>
        <taxon>Bacteria</taxon>
        <taxon>Bacillati</taxon>
        <taxon>Actinomycetota</taxon>
        <taxon>Actinomycetes</taxon>
        <taxon>Micromonosporales</taxon>
        <taxon>Micromonosporaceae</taxon>
        <taxon>Luedemannella</taxon>
    </lineage>
</organism>
<dbReference type="RefSeq" id="WP_344125861.1">
    <property type="nucleotide sequence ID" value="NZ_BAAALT010000009.1"/>
</dbReference>
<sequence>MTSSVAVSPGPVARTSSRLPRILATDLDGTLVRGDETVSDYSVAVLRRARAAGVTIVGVTGRGPRLLDLCRRDLPEADFFVLAQGAYVIDQRDPERPVVLRRDRMPGEDLGHALRLIETAAGVPLSVLVEALDTPRSPLWGDADVVWPYPEWQVYDRALALAGPVYKGFARAPGLTADELLALARRVVSLDLAEVTQAGLGYVEITAPGVDKGTGLAVVAKAVSASPLDAVVFGDMPNDVPMFRWAGRGIAVANAHPEILALAAEVTASNDADGVAAWIESLLDA</sequence>
<evidence type="ECO:0000313" key="1">
    <source>
        <dbReference type="EMBL" id="GAA1786401.1"/>
    </source>
</evidence>
<dbReference type="PANTHER" id="PTHR10000:SF8">
    <property type="entry name" value="HAD SUPERFAMILY HYDROLASE-LIKE, TYPE 3"/>
    <property type="match status" value="1"/>
</dbReference>
<dbReference type="PANTHER" id="PTHR10000">
    <property type="entry name" value="PHOSPHOSERINE PHOSPHATASE"/>
    <property type="match status" value="1"/>
</dbReference>
<name>A0ABP4XKE2_9ACTN</name>
<dbReference type="InterPro" id="IPR023214">
    <property type="entry name" value="HAD_sf"/>
</dbReference>
<dbReference type="GO" id="GO:0016787">
    <property type="term" value="F:hydrolase activity"/>
    <property type="evidence" value="ECO:0007669"/>
    <property type="project" value="UniProtKB-KW"/>
</dbReference>
<dbReference type="EMBL" id="BAAALT010000009">
    <property type="protein sequence ID" value="GAA1786401.1"/>
    <property type="molecule type" value="Genomic_DNA"/>
</dbReference>
<keyword evidence="1" id="KW-0378">Hydrolase</keyword>